<gene>
    <name evidence="6" type="ORF">O9G_004697</name>
</gene>
<dbReference type="PANTHER" id="PTHR46098">
    <property type="entry name" value="TRNA (CYTOSINE(38)-C(5))-METHYLTRANSFERASE"/>
    <property type="match status" value="1"/>
</dbReference>
<dbReference type="OrthoDB" id="414133at2759"/>
<dbReference type="InterPro" id="IPR050750">
    <property type="entry name" value="C5-MTase"/>
</dbReference>
<evidence type="ECO:0000256" key="5">
    <source>
        <dbReference type="RuleBase" id="RU000416"/>
    </source>
</evidence>
<dbReference type="Proteomes" id="UP000030755">
    <property type="component" value="Unassembled WGS sequence"/>
</dbReference>
<accession>A0A075B350</accession>
<keyword evidence="1 4" id="KW-0489">Methyltransferase</keyword>
<dbReference type="STRING" id="988480.A0A075B350"/>
<keyword evidence="3 4" id="KW-0949">S-adenosyl-L-methionine</keyword>
<dbReference type="NCBIfam" id="TIGR00675">
    <property type="entry name" value="dcm"/>
    <property type="match status" value="1"/>
</dbReference>
<evidence type="ECO:0000313" key="6">
    <source>
        <dbReference type="EMBL" id="EPZ35218.1"/>
    </source>
</evidence>
<dbReference type="AlphaFoldDB" id="A0A075B350"/>
<dbReference type="EC" id="2.1.1.37" evidence="6"/>
<dbReference type="InterPro" id="IPR001525">
    <property type="entry name" value="C5_MeTfrase"/>
</dbReference>
<dbReference type="OMA" id="CPEMMKL"/>
<dbReference type="SUPFAM" id="SSF53335">
    <property type="entry name" value="S-adenosyl-L-methionine-dependent methyltransferases"/>
    <property type="match status" value="1"/>
</dbReference>
<name>A0A075B350_ROZAC</name>
<evidence type="ECO:0000256" key="3">
    <source>
        <dbReference type="ARBA" id="ARBA00022691"/>
    </source>
</evidence>
<dbReference type="EMBL" id="KE560852">
    <property type="protein sequence ID" value="EPZ35218.1"/>
    <property type="molecule type" value="Genomic_DNA"/>
</dbReference>
<dbReference type="Gene3D" id="3.40.50.150">
    <property type="entry name" value="Vaccinia Virus protein VP39"/>
    <property type="match status" value="1"/>
</dbReference>
<reference evidence="6 7" key="1">
    <citation type="journal article" date="2013" name="Curr. Biol.">
        <title>Shared signatures of parasitism and phylogenomics unite Cryptomycota and microsporidia.</title>
        <authorList>
            <person name="James T.Y."/>
            <person name="Pelin A."/>
            <person name="Bonen L."/>
            <person name="Ahrendt S."/>
            <person name="Sain D."/>
            <person name="Corradi N."/>
            <person name="Stajich J.E."/>
        </authorList>
    </citation>
    <scope>NUCLEOTIDE SEQUENCE [LARGE SCALE GENOMIC DNA]</scope>
    <source>
        <strain evidence="6 7">CSF55</strain>
    </source>
</reference>
<dbReference type="Gene3D" id="3.90.120.10">
    <property type="entry name" value="DNA Methylase, subunit A, domain 2"/>
    <property type="match status" value="1"/>
</dbReference>
<dbReference type="Pfam" id="PF00145">
    <property type="entry name" value="DNA_methylase"/>
    <property type="match status" value="1"/>
</dbReference>
<evidence type="ECO:0000256" key="4">
    <source>
        <dbReference type="PROSITE-ProRule" id="PRU01016"/>
    </source>
</evidence>
<dbReference type="InterPro" id="IPR029063">
    <property type="entry name" value="SAM-dependent_MTases_sf"/>
</dbReference>
<dbReference type="GO" id="GO:0003886">
    <property type="term" value="F:DNA (cytosine-5-)-methyltransferase activity"/>
    <property type="evidence" value="ECO:0007669"/>
    <property type="project" value="UniProtKB-EC"/>
</dbReference>
<evidence type="ECO:0000256" key="1">
    <source>
        <dbReference type="ARBA" id="ARBA00022603"/>
    </source>
</evidence>
<dbReference type="GO" id="GO:0032259">
    <property type="term" value="P:methylation"/>
    <property type="evidence" value="ECO:0007669"/>
    <property type="project" value="UniProtKB-KW"/>
</dbReference>
<keyword evidence="2 4" id="KW-0808">Transferase</keyword>
<dbReference type="PROSITE" id="PS51679">
    <property type="entry name" value="SAM_MT_C5"/>
    <property type="match status" value="1"/>
</dbReference>
<sequence>MLKCLEFFSGVGGWHLALTKAGLKFEILQAFDINENANQVYEYNFGIKPSKKIIDRLTVNELEKLAANTWLMSPCCQPFTLNGTRLDDKDNRSKPLLNLIDILATISSPPGFIALENVPLFEGSNCCNKLKTTLKSRGYLIKEYIVSPKDIGNPNDRKRYFLVALNSDSELLHQDFLPQRIDRLPMKCPEMMKLREIERLPMKCPEMMKLREFLDVDVEYEYFLTLPDVSKLKNFRHDVVSPESSNCSTFTSSYEARHLKGSGSILQTKNFGFEFDRTNPDHLIHIGVRLFTPNEIMKIHGYPPEFKFPKQISIKQMYRLLGNGLHISCVSEVLRHAVMEKES</sequence>
<dbReference type="PANTHER" id="PTHR46098:SF1">
    <property type="entry name" value="TRNA (CYTOSINE(38)-C(5))-METHYLTRANSFERASE"/>
    <property type="match status" value="1"/>
</dbReference>
<proteinExistence type="inferred from homology"/>
<protein>
    <submittedName>
        <fullName evidence="6">C-5 cytosine methyltransferase domain-containing protein</fullName>
        <ecNumber evidence="6">2.1.1.37</ecNumber>
    </submittedName>
</protein>
<dbReference type="HOGENOM" id="CLU_049101_0_0_1"/>
<evidence type="ECO:0000256" key="2">
    <source>
        <dbReference type="ARBA" id="ARBA00022679"/>
    </source>
</evidence>
<dbReference type="PRINTS" id="PR00105">
    <property type="entry name" value="C5METTRFRASE"/>
</dbReference>
<comment type="similarity">
    <text evidence="4 5">Belongs to the class I-like SAM-binding methyltransferase superfamily. C5-methyltransferase family.</text>
</comment>
<feature type="active site" evidence="4">
    <location>
        <position position="76"/>
    </location>
</feature>
<keyword evidence="7" id="KW-1185">Reference proteome</keyword>
<evidence type="ECO:0000313" key="7">
    <source>
        <dbReference type="Proteomes" id="UP000030755"/>
    </source>
</evidence>
<organism evidence="6 7">
    <name type="scientific">Rozella allomycis (strain CSF55)</name>
    <dbReference type="NCBI Taxonomy" id="988480"/>
    <lineage>
        <taxon>Eukaryota</taxon>
        <taxon>Fungi</taxon>
        <taxon>Fungi incertae sedis</taxon>
        <taxon>Cryptomycota</taxon>
        <taxon>Cryptomycota incertae sedis</taxon>
        <taxon>Rozella</taxon>
    </lineage>
</organism>